<evidence type="ECO:0008006" key="4">
    <source>
        <dbReference type="Google" id="ProtNLM"/>
    </source>
</evidence>
<organism evidence="2 3">
    <name type="scientific">Roseovarius aestuarii</name>
    <dbReference type="NCBI Taxonomy" id="475083"/>
    <lineage>
        <taxon>Bacteria</taxon>
        <taxon>Pseudomonadati</taxon>
        <taxon>Pseudomonadota</taxon>
        <taxon>Alphaproteobacteria</taxon>
        <taxon>Rhodobacterales</taxon>
        <taxon>Roseobacteraceae</taxon>
        <taxon>Roseovarius</taxon>
    </lineage>
</organism>
<proteinExistence type="predicted"/>
<accession>A0A1X7BPL1</accession>
<name>A0A1X7BPL1_9RHOB</name>
<evidence type="ECO:0000256" key="1">
    <source>
        <dbReference type="SAM" id="SignalP"/>
    </source>
</evidence>
<protein>
    <recommendedName>
        <fullName evidence="4">YHS domain protein</fullName>
    </recommendedName>
</protein>
<dbReference type="RefSeq" id="WP_085799508.1">
    <property type="nucleotide sequence ID" value="NZ_FWXB01000003.1"/>
</dbReference>
<dbReference type="Proteomes" id="UP000193224">
    <property type="component" value="Unassembled WGS sequence"/>
</dbReference>
<evidence type="ECO:0000313" key="2">
    <source>
        <dbReference type="EMBL" id="SMC11577.1"/>
    </source>
</evidence>
<keyword evidence="1" id="KW-0732">Signal</keyword>
<dbReference type="AlphaFoldDB" id="A0A1X7BPL1"/>
<dbReference type="NCBIfam" id="NF041384">
    <property type="entry name" value="YHS_seleno_dom"/>
    <property type="match status" value="1"/>
</dbReference>
<gene>
    <name evidence="2" type="ORF">ROA7745_01392</name>
</gene>
<sequence>MMMLRLIAIIPALILALASIARAEPAPDINLGYFNKLAMNGYDVMTYWNDGDPKKGDPDIQAAYKGATWVFISDENRAAFMADPAHFAPQYGGYCAYAASQNAVADVDPFAWRIWNDKLYLNYSPKVRREWASDIDDNISKAEGFWPALLENQ</sequence>
<dbReference type="OrthoDB" id="344729at2"/>
<reference evidence="2 3" key="1">
    <citation type="submission" date="2017-03" db="EMBL/GenBank/DDBJ databases">
        <authorList>
            <person name="Afonso C.L."/>
            <person name="Miller P.J."/>
            <person name="Scott M.A."/>
            <person name="Spackman E."/>
            <person name="Goraichik I."/>
            <person name="Dimitrov K.M."/>
            <person name="Suarez D.L."/>
            <person name="Swayne D.E."/>
        </authorList>
    </citation>
    <scope>NUCLEOTIDE SEQUENCE [LARGE SCALE GENOMIC DNA]</scope>
    <source>
        <strain evidence="2 3">CECT 7745</strain>
    </source>
</reference>
<dbReference type="EMBL" id="FWXB01000003">
    <property type="protein sequence ID" value="SMC11577.1"/>
    <property type="molecule type" value="Genomic_DNA"/>
</dbReference>
<keyword evidence="3" id="KW-1185">Reference proteome</keyword>
<feature type="chain" id="PRO_5011965083" description="YHS domain protein" evidence="1">
    <location>
        <begin position="24"/>
        <end position="153"/>
    </location>
</feature>
<evidence type="ECO:0000313" key="3">
    <source>
        <dbReference type="Proteomes" id="UP000193224"/>
    </source>
</evidence>
<feature type="signal peptide" evidence="1">
    <location>
        <begin position="1"/>
        <end position="23"/>
    </location>
</feature>